<dbReference type="PANTHER" id="PTHR30543:SF21">
    <property type="entry name" value="NAD(P)H-DEPENDENT FMN REDUCTASE LOT6"/>
    <property type="match status" value="1"/>
</dbReference>
<dbReference type="GO" id="GO:0010181">
    <property type="term" value="F:FMN binding"/>
    <property type="evidence" value="ECO:0007669"/>
    <property type="project" value="TreeGrafter"/>
</dbReference>
<dbReference type="EMBL" id="RCVZ01000019">
    <property type="protein sequence ID" value="RLQ92270.1"/>
    <property type="molecule type" value="Genomic_DNA"/>
</dbReference>
<dbReference type="Proteomes" id="UP000276770">
    <property type="component" value="Unassembled WGS sequence"/>
</dbReference>
<dbReference type="InterPro" id="IPR050712">
    <property type="entry name" value="NAD(P)H-dep_reductase"/>
</dbReference>
<protein>
    <submittedName>
        <fullName evidence="3">NAD(P)H-dependent oxidoreductase</fullName>
    </submittedName>
</protein>
<dbReference type="SUPFAM" id="SSF52218">
    <property type="entry name" value="Flavoproteins"/>
    <property type="match status" value="1"/>
</dbReference>
<evidence type="ECO:0000313" key="4">
    <source>
        <dbReference type="Proteomes" id="UP000276770"/>
    </source>
</evidence>
<dbReference type="GO" id="GO:0016491">
    <property type="term" value="F:oxidoreductase activity"/>
    <property type="evidence" value="ECO:0007669"/>
    <property type="project" value="InterPro"/>
</dbReference>
<name>A0A3L7JP77_9BACI</name>
<dbReference type="AlphaFoldDB" id="A0A3L7JP77"/>
<dbReference type="InterPro" id="IPR029039">
    <property type="entry name" value="Flavoprotein-like_sf"/>
</dbReference>
<sequence length="182" mass="19216">MNIRPFKILAISGSLREKSSNSALLRAFISMIPSEGQAVIYKEIGSLPHFNPDLDHDDVDDAVSNWRSQLQEADGVLICTPEYAKGIPGSLKNALDWVVSSGELVNKPAAVITASPHPDGGGTAMGSLLGTLSMMSASVVEGGSLTVSFVNKKLRPTGEIVDKALESHLKNLLDALCSEIGS</sequence>
<reference evidence="3 4" key="1">
    <citation type="submission" date="2018-10" db="EMBL/GenBank/DDBJ databases">
        <title>Falsibacillus sp. genome draft.</title>
        <authorList>
            <person name="Shi S."/>
        </authorList>
    </citation>
    <scope>NUCLEOTIDE SEQUENCE [LARGE SCALE GENOMIC DNA]</scope>
    <source>
        <strain evidence="3 4">GY 10110</strain>
    </source>
</reference>
<dbReference type="InterPro" id="IPR005025">
    <property type="entry name" value="FMN_Rdtase-like_dom"/>
</dbReference>
<comment type="caution">
    <text evidence="3">The sequence shown here is derived from an EMBL/GenBank/DDBJ whole genome shotgun (WGS) entry which is preliminary data.</text>
</comment>
<dbReference type="OrthoDB" id="9812295at2"/>
<organism evidence="3 4">
    <name type="scientific">Falsibacillus albus</name>
    <dbReference type="NCBI Taxonomy" id="2478915"/>
    <lineage>
        <taxon>Bacteria</taxon>
        <taxon>Bacillati</taxon>
        <taxon>Bacillota</taxon>
        <taxon>Bacilli</taxon>
        <taxon>Bacillales</taxon>
        <taxon>Bacillaceae</taxon>
        <taxon>Falsibacillus</taxon>
    </lineage>
</organism>
<dbReference type="Pfam" id="PF03358">
    <property type="entry name" value="FMN_red"/>
    <property type="match status" value="1"/>
</dbReference>
<comment type="similarity">
    <text evidence="1">Belongs to the azoreductase type 2 family.</text>
</comment>
<dbReference type="PANTHER" id="PTHR30543">
    <property type="entry name" value="CHROMATE REDUCTASE"/>
    <property type="match status" value="1"/>
</dbReference>
<feature type="domain" description="NADPH-dependent FMN reductase-like" evidence="2">
    <location>
        <begin position="7"/>
        <end position="150"/>
    </location>
</feature>
<accession>A0A3L7JP77</accession>
<evidence type="ECO:0000313" key="3">
    <source>
        <dbReference type="EMBL" id="RLQ92270.1"/>
    </source>
</evidence>
<dbReference type="GO" id="GO:0005829">
    <property type="term" value="C:cytosol"/>
    <property type="evidence" value="ECO:0007669"/>
    <property type="project" value="TreeGrafter"/>
</dbReference>
<dbReference type="RefSeq" id="WP_121682335.1">
    <property type="nucleotide sequence ID" value="NZ_RCVZ01000019.1"/>
</dbReference>
<keyword evidence="4" id="KW-1185">Reference proteome</keyword>
<dbReference type="Gene3D" id="3.40.50.360">
    <property type="match status" value="1"/>
</dbReference>
<gene>
    <name evidence="3" type="ORF">D9X91_19530</name>
</gene>
<proteinExistence type="inferred from homology"/>
<evidence type="ECO:0000256" key="1">
    <source>
        <dbReference type="ARBA" id="ARBA00009428"/>
    </source>
</evidence>
<evidence type="ECO:0000259" key="2">
    <source>
        <dbReference type="Pfam" id="PF03358"/>
    </source>
</evidence>